<proteinExistence type="predicted"/>
<reference evidence="1" key="2">
    <citation type="submission" date="2023-02" db="EMBL/GenBank/DDBJ databases">
        <authorList>
            <person name="Swenson N.G."/>
            <person name="Wegrzyn J.L."/>
            <person name="Mcevoy S.L."/>
        </authorList>
    </citation>
    <scope>NUCLEOTIDE SEQUENCE</scope>
    <source>
        <strain evidence="1">91603</strain>
        <tissue evidence="1">Leaf</tissue>
    </source>
</reference>
<evidence type="ECO:0000313" key="1">
    <source>
        <dbReference type="EMBL" id="KAI9170484.1"/>
    </source>
</evidence>
<comment type="caution">
    <text evidence="1">The sequence shown here is derived from an EMBL/GenBank/DDBJ whole genome shotgun (WGS) entry which is preliminary data.</text>
</comment>
<protein>
    <submittedName>
        <fullName evidence="1">Uncharacterized protein</fullName>
    </submittedName>
</protein>
<organism evidence="1 2">
    <name type="scientific">Acer negundo</name>
    <name type="common">Box elder</name>
    <dbReference type="NCBI Taxonomy" id="4023"/>
    <lineage>
        <taxon>Eukaryota</taxon>
        <taxon>Viridiplantae</taxon>
        <taxon>Streptophyta</taxon>
        <taxon>Embryophyta</taxon>
        <taxon>Tracheophyta</taxon>
        <taxon>Spermatophyta</taxon>
        <taxon>Magnoliopsida</taxon>
        <taxon>eudicotyledons</taxon>
        <taxon>Gunneridae</taxon>
        <taxon>Pentapetalae</taxon>
        <taxon>rosids</taxon>
        <taxon>malvids</taxon>
        <taxon>Sapindales</taxon>
        <taxon>Sapindaceae</taxon>
        <taxon>Hippocastanoideae</taxon>
        <taxon>Acereae</taxon>
        <taxon>Acer</taxon>
    </lineage>
</organism>
<sequence length="134" mass="15785">MTKKCTDHQENVYKNRGDLKVANIVDKPASWKEIVVLEERLNYALNIDERYWKQRARIDWLKSGDKNSRFFHSKASARKARNRIRGLHDKNGHWKDSKTDIERIVANYFENLFTTSGPNQEATEKVLQGLCEDF</sequence>
<reference evidence="1" key="1">
    <citation type="journal article" date="2022" name="Plant J.">
        <title>Strategies of tolerance reflected in two North American maple genomes.</title>
        <authorList>
            <person name="McEvoy S.L."/>
            <person name="Sezen U.U."/>
            <person name="Trouern-Trend A."/>
            <person name="McMahon S.M."/>
            <person name="Schaberg P.G."/>
            <person name="Yang J."/>
            <person name="Wegrzyn J.L."/>
            <person name="Swenson N.G."/>
        </authorList>
    </citation>
    <scope>NUCLEOTIDE SEQUENCE</scope>
    <source>
        <strain evidence="1">91603</strain>
    </source>
</reference>
<evidence type="ECO:0000313" key="2">
    <source>
        <dbReference type="Proteomes" id="UP001064489"/>
    </source>
</evidence>
<name>A0AAD5INE2_ACENE</name>
<dbReference type="AlphaFoldDB" id="A0AAD5INE2"/>
<accession>A0AAD5INE2</accession>
<dbReference type="Proteomes" id="UP001064489">
    <property type="component" value="Chromosome 7"/>
</dbReference>
<keyword evidence="2" id="KW-1185">Reference proteome</keyword>
<gene>
    <name evidence="1" type="ORF">LWI28_028751</name>
</gene>
<dbReference type="EMBL" id="JAJSOW010000104">
    <property type="protein sequence ID" value="KAI9170484.1"/>
    <property type="molecule type" value="Genomic_DNA"/>
</dbReference>